<dbReference type="RefSeq" id="WP_378560027.1">
    <property type="nucleotide sequence ID" value="NZ_JBHSDL010000014.1"/>
</dbReference>
<proteinExistence type="predicted"/>
<dbReference type="EMBL" id="JBHSDL010000014">
    <property type="protein sequence ID" value="MFC4374643.1"/>
    <property type="molecule type" value="Genomic_DNA"/>
</dbReference>
<keyword evidence="2" id="KW-1185">Reference proteome</keyword>
<evidence type="ECO:0000313" key="2">
    <source>
        <dbReference type="Proteomes" id="UP001595844"/>
    </source>
</evidence>
<accession>A0ABV8VJ63</accession>
<dbReference type="Proteomes" id="UP001595844">
    <property type="component" value="Unassembled WGS sequence"/>
</dbReference>
<comment type="caution">
    <text evidence="1">The sequence shown here is derived from an EMBL/GenBank/DDBJ whole genome shotgun (WGS) entry which is preliminary data.</text>
</comment>
<protein>
    <submittedName>
        <fullName evidence="1">Sensor domain-containing protein</fullName>
    </submittedName>
</protein>
<evidence type="ECO:0000313" key="1">
    <source>
        <dbReference type="EMBL" id="MFC4374643.1"/>
    </source>
</evidence>
<sequence length="243" mass="24610">MNTTRITPIGAGRRGTAGRRRIAGAAVVLVAVSTGCGQAVSGTPVAESAMSMRHVEAPIAELLPTPGQFPSRYPAVALPPQAAAAAAGDLDGVGMGATVSPVECTPPDPESDVEPAAVAVGTDDATRASLTVELSRTTEGLAVVRARLDACEEIRVRRAGAGSTVTTVLDEAALPGADEAISLRRTVIPDVGGQGLTQTMQSSVGRVGDVRITVTSMIFGAGEPDTAAVAELFATTVRGIRTR</sequence>
<reference evidence="2" key="1">
    <citation type="journal article" date="2019" name="Int. J. Syst. Evol. Microbiol.">
        <title>The Global Catalogue of Microorganisms (GCM) 10K type strain sequencing project: providing services to taxonomists for standard genome sequencing and annotation.</title>
        <authorList>
            <consortium name="The Broad Institute Genomics Platform"/>
            <consortium name="The Broad Institute Genome Sequencing Center for Infectious Disease"/>
            <person name="Wu L."/>
            <person name="Ma J."/>
        </authorList>
    </citation>
    <scope>NUCLEOTIDE SEQUENCE [LARGE SCALE GENOMIC DNA]</scope>
    <source>
        <strain evidence="2">IBRC-M 10490</strain>
    </source>
</reference>
<name>A0ABV8VJ63_9NOCA</name>
<organism evidence="1 2">
    <name type="scientific">Nocardia halotolerans</name>
    <dbReference type="NCBI Taxonomy" id="1755878"/>
    <lineage>
        <taxon>Bacteria</taxon>
        <taxon>Bacillati</taxon>
        <taxon>Actinomycetota</taxon>
        <taxon>Actinomycetes</taxon>
        <taxon>Mycobacteriales</taxon>
        <taxon>Nocardiaceae</taxon>
        <taxon>Nocardia</taxon>
    </lineage>
</organism>
<gene>
    <name evidence="1" type="ORF">ACFO5K_11095</name>
</gene>